<dbReference type="Proteomes" id="UP000612456">
    <property type="component" value="Unassembled WGS sequence"/>
</dbReference>
<dbReference type="PANTHER" id="PTHR42913:SF3">
    <property type="entry name" value="64 KDA MITOCHONDRIAL NADH DEHYDROGENASE (EUROFUNG)"/>
    <property type="match status" value="1"/>
</dbReference>
<evidence type="ECO:0000313" key="7">
    <source>
        <dbReference type="EMBL" id="GGD53820.1"/>
    </source>
</evidence>
<name>A0A916YNP9_9BACL</name>
<evidence type="ECO:0000256" key="3">
    <source>
        <dbReference type="ARBA" id="ARBA00022630"/>
    </source>
</evidence>
<evidence type="ECO:0000256" key="2">
    <source>
        <dbReference type="ARBA" id="ARBA00005272"/>
    </source>
</evidence>
<keyword evidence="8" id="KW-1185">Reference proteome</keyword>
<dbReference type="PRINTS" id="PR00368">
    <property type="entry name" value="FADPNR"/>
</dbReference>
<sequence length="392" mass="41368">MSKHILILGGGYGGLLSALSAREHLSAEEATITVINRVASHQIITELHRLAAGNVDEKAVALPLEKLLKGKQINIKVGTVQKIDVAGRSVKLEDGSSYRYDSLVLALGSETNYFGIPGLQENSLTLKSVLDANRVYAHVEERIREYSKTKNKADATFVIGGGGLTGVELVGELADELPGICRKNGVDFADVSLYLVEAMPSILPIFSADLIARATSSLEQRGVQFLTGLAITEVNGSIVSLKDGQTIDTNTLVWTGGVQGSTLVGESGVEVNRGRATVNEYLQSVSHPEVFLAGDCAVVFGPEGRPYPPTAQLAWQMGELAGANIAAFFNGSTMDTFSPVFSGTLASLGRKDGIGSIGGSGIELKGTPASLMKKASNARYLAHINGLFSLAY</sequence>
<evidence type="ECO:0000259" key="6">
    <source>
        <dbReference type="Pfam" id="PF07992"/>
    </source>
</evidence>
<dbReference type="GO" id="GO:0019646">
    <property type="term" value="P:aerobic electron transport chain"/>
    <property type="evidence" value="ECO:0007669"/>
    <property type="project" value="TreeGrafter"/>
</dbReference>
<dbReference type="InterPro" id="IPR023753">
    <property type="entry name" value="FAD/NAD-binding_dom"/>
</dbReference>
<evidence type="ECO:0000256" key="1">
    <source>
        <dbReference type="ARBA" id="ARBA00001974"/>
    </source>
</evidence>
<feature type="domain" description="FAD/NAD(P)-binding" evidence="6">
    <location>
        <begin position="4"/>
        <end position="318"/>
    </location>
</feature>
<comment type="similarity">
    <text evidence="2">Belongs to the NADH dehydrogenase family.</text>
</comment>
<dbReference type="InterPro" id="IPR036188">
    <property type="entry name" value="FAD/NAD-bd_sf"/>
</dbReference>
<accession>A0A916YNP9</accession>
<dbReference type="InterPro" id="IPR051169">
    <property type="entry name" value="NADH-Q_oxidoreductase"/>
</dbReference>
<keyword evidence="5" id="KW-0560">Oxidoreductase</keyword>
<dbReference type="RefSeq" id="WP_188989534.1">
    <property type="nucleotide sequence ID" value="NZ_BMHP01000001.1"/>
</dbReference>
<protein>
    <submittedName>
        <fullName evidence="7">NADH dehydrogenase-like protein YjlD</fullName>
    </submittedName>
</protein>
<evidence type="ECO:0000313" key="8">
    <source>
        <dbReference type="Proteomes" id="UP000612456"/>
    </source>
</evidence>
<dbReference type="EMBL" id="BMHP01000001">
    <property type="protein sequence ID" value="GGD53820.1"/>
    <property type="molecule type" value="Genomic_DNA"/>
</dbReference>
<evidence type="ECO:0000256" key="4">
    <source>
        <dbReference type="ARBA" id="ARBA00022827"/>
    </source>
</evidence>
<comment type="caution">
    <text evidence="7">The sequence shown here is derived from an EMBL/GenBank/DDBJ whole genome shotgun (WGS) entry which is preliminary data.</text>
</comment>
<dbReference type="SUPFAM" id="SSF51905">
    <property type="entry name" value="FAD/NAD(P)-binding domain"/>
    <property type="match status" value="2"/>
</dbReference>
<keyword evidence="3" id="KW-0285">Flavoprotein</keyword>
<dbReference type="Pfam" id="PF07992">
    <property type="entry name" value="Pyr_redox_2"/>
    <property type="match status" value="1"/>
</dbReference>
<reference evidence="7" key="1">
    <citation type="journal article" date="2014" name="Int. J. Syst. Evol. Microbiol.">
        <title>Complete genome sequence of Corynebacterium casei LMG S-19264T (=DSM 44701T), isolated from a smear-ripened cheese.</title>
        <authorList>
            <consortium name="US DOE Joint Genome Institute (JGI-PGF)"/>
            <person name="Walter F."/>
            <person name="Albersmeier A."/>
            <person name="Kalinowski J."/>
            <person name="Ruckert C."/>
        </authorList>
    </citation>
    <scope>NUCLEOTIDE SEQUENCE</scope>
    <source>
        <strain evidence="7">CGMCC 1.15178</strain>
    </source>
</reference>
<reference evidence="7" key="2">
    <citation type="submission" date="2020-09" db="EMBL/GenBank/DDBJ databases">
        <authorList>
            <person name="Sun Q."/>
            <person name="Zhou Y."/>
        </authorList>
    </citation>
    <scope>NUCLEOTIDE SEQUENCE</scope>
    <source>
        <strain evidence="7">CGMCC 1.15178</strain>
    </source>
</reference>
<evidence type="ECO:0000256" key="5">
    <source>
        <dbReference type="ARBA" id="ARBA00023002"/>
    </source>
</evidence>
<keyword evidence="4" id="KW-0274">FAD</keyword>
<dbReference type="PANTHER" id="PTHR42913">
    <property type="entry name" value="APOPTOSIS-INDUCING FACTOR 1"/>
    <property type="match status" value="1"/>
</dbReference>
<dbReference type="AlphaFoldDB" id="A0A916YNP9"/>
<dbReference type="Gene3D" id="3.50.50.100">
    <property type="match status" value="1"/>
</dbReference>
<organism evidence="7 8">
    <name type="scientific">Paenibacillus nasutitermitis</name>
    <dbReference type="NCBI Taxonomy" id="1652958"/>
    <lineage>
        <taxon>Bacteria</taxon>
        <taxon>Bacillati</taxon>
        <taxon>Bacillota</taxon>
        <taxon>Bacilli</taxon>
        <taxon>Bacillales</taxon>
        <taxon>Paenibacillaceae</taxon>
        <taxon>Paenibacillus</taxon>
    </lineage>
</organism>
<gene>
    <name evidence="7" type="primary">yjlD</name>
    <name evidence="7" type="ORF">GCM10010911_09170</name>
</gene>
<proteinExistence type="inferred from homology"/>
<comment type="cofactor">
    <cofactor evidence="1">
        <name>FAD</name>
        <dbReference type="ChEBI" id="CHEBI:57692"/>
    </cofactor>
</comment>
<dbReference type="GO" id="GO:0003955">
    <property type="term" value="F:NAD(P)H dehydrogenase (quinone) activity"/>
    <property type="evidence" value="ECO:0007669"/>
    <property type="project" value="TreeGrafter"/>
</dbReference>